<name>A0A0V1KK04_9BILA</name>
<feature type="signal peptide" evidence="1">
    <location>
        <begin position="1"/>
        <end position="18"/>
    </location>
</feature>
<keyword evidence="3" id="KW-1185">Reference proteome</keyword>
<protein>
    <submittedName>
        <fullName evidence="2">Uncharacterized protein</fullName>
    </submittedName>
</protein>
<gene>
    <name evidence="2" type="ORF">T02_6445</name>
</gene>
<evidence type="ECO:0000313" key="3">
    <source>
        <dbReference type="Proteomes" id="UP000054721"/>
    </source>
</evidence>
<evidence type="ECO:0000256" key="1">
    <source>
        <dbReference type="SAM" id="SignalP"/>
    </source>
</evidence>
<comment type="caution">
    <text evidence="2">The sequence shown here is derived from an EMBL/GenBank/DDBJ whole genome shotgun (WGS) entry which is preliminary data.</text>
</comment>
<accession>A0A0V1KK04</accession>
<proteinExistence type="predicted"/>
<feature type="chain" id="PRO_5006881084" evidence="1">
    <location>
        <begin position="19"/>
        <end position="65"/>
    </location>
</feature>
<feature type="non-terminal residue" evidence="2">
    <location>
        <position position="1"/>
    </location>
</feature>
<reference evidence="2 3" key="1">
    <citation type="submission" date="2015-05" db="EMBL/GenBank/DDBJ databases">
        <title>Evolution of Trichinella species and genotypes.</title>
        <authorList>
            <person name="Korhonen P.K."/>
            <person name="Edoardo P."/>
            <person name="Giuseppe L.R."/>
            <person name="Gasser R.B."/>
        </authorList>
    </citation>
    <scope>NUCLEOTIDE SEQUENCE [LARGE SCALE GENOMIC DNA]</scope>
    <source>
        <strain evidence="2">ISS10</strain>
    </source>
</reference>
<dbReference type="EMBL" id="JYDW01000626">
    <property type="protein sequence ID" value="KRZ47659.1"/>
    <property type="molecule type" value="Genomic_DNA"/>
</dbReference>
<organism evidence="2 3">
    <name type="scientific">Trichinella nativa</name>
    <dbReference type="NCBI Taxonomy" id="6335"/>
    <lineage>
        <taxon>Eukaryota</taxon>
        <taxon>Metazoa</taxon>
        <taxon>Ecdysozoa</taxon>
        <taxon>Nematoda</taxon>
        <taxon>Enoplea</taxon>
        <taxon>Dorylaimia</taxon>
        <taxon>Trichinellida</taxon>
        <taxon>Trichinellidae</taxon>
        <taxon>Trichinella</taxon>
    </lineage>
</organism>
<keyword evidence="1" id="KW-0732">Signal</keyword>
<dbReference type="AlphaFoldDB" id="A0A0V1KK04"/>
<dbReference type="Proteomes" id="UP000054721">
    <property type="component" value="Unassembled WGS sequence"/>
</dbReference>
<dbReference type="OrthoDB" id="10261598at2759"/>
<sequence>MIFTAAIVILISLQACMAQVATCKDDADANIDWFFVYKPPSVLNTQIIKSERNPTWANSRASIDQ</sequence>
<evidence type="ECO:0000313" key="2">
    <source>
        <dbReference type="EMBL" id="KRZ47659.1"/>
    </source>
</evidence>